<evidence type="ECO:0000256" key="1">
    <source>
        <dbReference type="SAM" id="SignalP"/>
    </source>
</evidence>
<evidence type="ECO:0000313" key="3">
    <source>
        <dbReference type="Proteomes" id="UP000033047"/>
    </source>
</evidence>
<dbReference type="InterPro" id="IPR011250">
    <property type="entry name" value="OMP/PagP_B-barrel"/>
</dbReference>
<evidence type="ECO:0008006" key="4">
    <source>
        <dbReference type="Google" id="ProtNLM"/>
    </source>
</evidence>
<protein>
    <recommendedName>
        <fullName evidence="4">DUF2490 domain-containing protein</fullName>
    </recommendedName>
</protein>
<dbReference type="Gene3D" id="2.40.160.10">
    <property type="entry name" value="Porin"/>
    <property type="match status" value="1"/>
</dbReference>
<organism evidence="2 3">
    <name type="scientific">Parabacteroides goldsteinii DSM 19448 = WAL 12034</name>
    <dbReference type="NCBI Taxonomy" id="927665"/>
    <lineage>
        <taxon>Bacteria</taxon>
        <taxon>Pseudomonadati</taxon>
        <taxon>Bacteroidota</taxon>
        <taxon>Bacteroidia</taxon>
        <taxon>Bacteroidales</taxon>
        <taxon>Tannerellaceae</taxon>
        <taxon>Parabacteroides</taxon>
    </lineage>
</organism>
<name>A0A0F5IR19_9BACT</name>
<dbReference type="RefSeq" id="WP_007658222.1">
    <property type="nucleotide sequence ID" value="NZ_KQ033913.1"/>
</dbReference>
<dbReference type="STRING" id="927665.HMPREF1535_04359"/>
<evidence type="ECO:0000313" key="2">
    <source>
        <dbReference type="EMBL" id="KKB47943.1"/>
    </source>
</evidence>
<proteinExistence type="predicted"/>
<dbReference type="AlphaFoldDB" id="A0A0F5IR19"/>
<reference evidence="2 3" key="1">
    <citation type="submission" date="2013-04" db="EMBL/GenBank/DDBJ databases">
        <title>The Genome Sequence of Parabacteroides goldsteinii DSM 19448.</title>
        <authorList>
            <consortium name="The Broad Institute Genomics Platform"/>
            <person name="Earl A."/>
            <person name="Ward D."/>
            <person name="Feldgarden M."/>
            <person name="Gevers D."/>
            <person name="Martens E."/>
            <person name="Sakamoto M."/>
            <person name="Benno Y."/>
            <person name="Song Y."/>
            <person name="Liu C."/>
            <person name="Lee J."/>
            <person name="Bolanos M."/>
            <person name="Vaisanen M.L."/>
            <person name="Finegold S.M."/>
            <person name="Walker B."/>
            <person name="Young S."/>
            <person name="Zeng Q."/>
            <person name="Gargeya S."/>
            <person name="Fitzgerald M."/>
            <person name="Haas B."/>
            <person name="Abouelleil A."/>
            <person name="Allen A.W."/>
            <person name="Alvarado L."/>
            <person name="Arachchi H.M."/>
            <person name="Berlin A.M."/>
            <person name="Chapman S.B."/>
            <person name="Gainer-Dewar J."/>
            <person name="Goldberg J."/>
            <person name="Griggs A."/>
            <person name="Gujja S."/>
            <person name="Hansen M."/>
            <person name="Howarth C."/>
            <person name="Imamovic A."/>
            <person name="Ireland A."/>
            <person name="Larimer J."/>
            <person name="McCowan C."/>
            <person name="Murphy C."/>
            <person name="Pearson M."/>
            <person name="Poon T.W."/>
            <person name="Priest M."/>
            <person name="Roberts A."/>
            <person name="Saif S."/>
            <person name="Shea T."/>
            <person name="Sisk P."/>
            <person name="Sykes S."/>
            <person name="Wortman J."/>
            <person name="Nusbaum C."/>
            <person name="Birren B."/>
        </authorList>
    </citation>
    <scope>NUCLEOTIDE SEQUENCE [LARGE SCALE GENOMIC DNA]</scope>
    <source>
        <strain evidence="2 3">DSM 19448</strain>
    </source>
</reference>
<feature type="chain" id="PRO_5002488711" description="DUF2490 domain-containing protein" evidence="1">
    <location>
        <begin position="28"/>
        <end position="222"/>
    </location>
</feature>
<dbReference type="HOGENOM" id="CLU_1244331_0_0_10"/>
<feature type="signal peptide" evidence="1">
    <location>
        <begin position="1"/>
        <end position="27"/>
    </location>
</feature>
<dbReference type="InterPro" id="IPR023614">
    <property type="entry name" value="Porin_dom_sf"/>
</dbReference>
<sequence>MKNYFKRNCFFILFVFLMFQSHSTLWAMDGAGMAFKVSLSGKIYHKFSFLLEEDIRPKSNFKQAEWFLTTGEINYTFNRYLKAGVAYMLLNQYKASEELRNRYYVYASGKYPVGNFVLSLRERFQSTYKTGAEHPKNYLRTMLTLSYKISKTDFSPFAYAEIFNDTGYQGNMHTDRIRLSAGSDYKINKQNALQLYYRYHIFNVYDPVNYKHAIGLTYSHRF</sequence>
<dbReference type="PATRIC" id="fig|927665.4.peg.4476"/>
<dbReference type="Pfam" id="PF10677">
    <property type="entry name" value="DUF2490"/>
    <property type="match status" value="1"/>
</dbReference>
<dbReference type="Proteomes" id="UP000033047">
    <property type="component" value="Unassembled WGS sequence"/>
</dbReference>
<keyword evidence="1" id="KW-0732">Signal</keyword>
<gene>
    <name evidence="2" type="ORF">HMPREF1535_04359</name>
</gene>
<dbReference type="EMBL" id="AQHV01000024">
    <property type="protein sequence ID" value="KKB47943.1"/>
    <property type="molecule type" value="Genomic_DNA"/>
</dbReference>
<comment type="caution">
    <text evidence="2">The sequence shown here is derived from an EMBL/GenBank/DDBJ whole genome shotgun (WGS) entry which is preliminary data.</text>
</comment>
<dbReference type="InterPro" id="IPR019619">
    <property type="entry name" value="DUF2490"/>
</dbReference>
<accession>A0A0F5IR19</accession>
<dbReference type="SUPFAM" id="SSF56925">
    <property type="entry name" value="OMPA-like"/>
    <property type="match status" value="1"/>
</dbReference>